<sequence>MERFRAAENISPQLPQSRGQKKRCKSKHLEQNGSVKRLKVTHGDRCVQGLDLRWKEPEQRLTQEEELALKLQLTTHKETRVVNCRKGSRDKCPLRSKSTAAAN</sequence>
<proteinExistence type="predicted"/>
<dbReference type="Proteomes" id="UP000694892">
    <property type="component" value="Chromosome 2S"/>
</dbReference>
<feature type="region of interest" description="Disordered" evidence="1">
    <location>
        <begin position="1"/>
        <end position="31"/>
    </location>
</feature>
<name>A0A974DLI9_XENLA</name>
<evidence type="ECO:0000256" key="1">
    <source>
        <dbReference type="SAM" id="MobiDB-lite"/>
    </source>
</evidence>
<evidence type="ECO:0000313" key="3">
    <source>
        <dbReference type="Proteomes" id="UP000694892"/>
    </source>
</evidence>
<accession>A0A974DLI9</accession>
<feature type="region of interest" description="Disordered" evidence="1">
    <location>
        <begin position="84"/>
        <end position="103"/>
    </location>
</feature>
<protein>
    <submittedName>
        <fullName evidence="2">Uncharacterized protein</fullName>
    </submittedName>
</protein>
<dbReference type="AlphaFoldDB" id="A0A974DLI9"/>
<evidence type="ECO:0000313" key="2">
    <source>
        <dbReference type="EMBL" id="OCT93390.1"/>
    </source>
</evidence>
<reference evidence="3" key="1">
    <citation type="journal article" date="2016" name="Nature">
        <title>Genome evolution in the allotetraploid frog Xenopus laevis.</title>
        <authorList>
            <person name="Session A.M."/>
            <person name="Uno Y."/>
            <person name="Kwon T."/>
            <person name="Chapman J.A."/>
            <person name="Toyoda A."/>
            <person name="Takahashi S."/>
            <person name="Fukui A."/>
            <person name="Hikosaka A."/>
            <person name="Suzuki A."/>
            <person name="Kondo M."/>
            <person name="van Heeringen S.J."/>
            <person name="Quigley I."/>
            <person name="Heinz S."/>
            <person name="Ogino H."/>
            <person name="Ochi H."/>
            <person name="Hellsten U."/>
            <person name="Lyons J.B."/>
            <person name="Simakov O."/>
            <person name="Putnam N."/>
            <person name="Stites J."/>
            <person name="Kuroki Y."/>
            <person name="Tanaka T."/>
            <person name="Michiue T."/>
            <person name="Watanabe M."/>
            <person name="Bogdanovic O."/>
            <person name="Lister R."/>
            <person name="Georgiou G."/>
            <person name="Paranjpe S.S."/>
            <person name="van Kruijsbergen I."/>
            <person name="Shu S."/>
            <person name="Carlson J."/>
            <person name="Kinoshita T."/>
            <person name="Ohta Y."/>
            <person name="Mawaribuchi S."/>
            <person name="Jenkins J."/>
            <person name="Grimwood J."/>
            <person name="Schmutz J."/>
            <person name="Mitros T."/>
            <person name="Mozaffari S.V."/>
            <person name="Suzuki Y."/>
            <person name="Haramoto Y."/>
            <person name="Yamamoto T.S."/>
            <person name="Takagi C."/>
            <person name="Heald R."/>
            <person name="Miller K."/>
            <person name="Haudenschild C."/>
            <person name="Kitzman J."/>
            <person name="Nakayama T."/>
            <person name="Izutsu Y."/>
            <person name="Robert J."/>
            <person name="Fortriede J."/>
            <person name="Burns K."/>
            <person name="Lotay V."/>
            <person name="Karimi K."/>
            <person name="Yasuoka Y."/>
            <person name="Dichmann D.S."/>
            <person name="Flajnik M.F."/>
            <person name="Houston D.W."/>
            <person name="Shendure J."/>
            <person name="DuPasquier L."/>
            <person name="Vize P.D."/>
            <person name="Zorn A.M."/>
            <person name="Ito M."/>
            <person name="Marcotte E.M."/>
            <person name="Wallingford J.B."/>
            <person name="Ito Y."/>
            <person name="Asashima M."/>
            <person name="Ueno N."/>
            <person name="Matsuda Y."/>
            <person name="Veenstra G.J."/>
            <person name="Fujiyama A."/>
            <person name="Harland R.M."/>
            <person name="Taira M."/>
            <person name="Rokhsar D.S."/>
        </authorList>
    </citation>
    <scope>NUCLEOTIDE SEQUENCE [LARGE SCALE GENOMIC DNA]</scope>
    <source>
        <strain evidence="3">J</strain>
    </source>
</reference>
<organism evidence="2 3">
    <name type="scientific">Xenopus laevis</name>
    <name type="common">African clawed frog</name>
    <dbReference type="NCBI Taxonomy" id="8355"/>
    <lineage>
        <taxon>Eukaryota</taxon>
        <taxon>Metazoa</taxon>
        <taxon>Chordata</taxon>
        <taxon>Craniata</taxon>
        <taxon>Vertebrata</taxon>
        <taxon>Euteleostomi</taxon>
        <taxon>Amphibia</taxon>
        <taxon>Batrachia</taxon>
        <taxon>Anura</taxon>
        <taxon>Pipoidea</taxon>
        <taxon>Pipidae</taxon>
        <taxon>Xenopodinae</taxon>
        <taxon>Xenopus</taxon>
        <taxon>Xenopus</taxon>
    </lineage>
</organism>
<dbReference type="EMBL" id="CM004469">
    <property type="protein sequence ID" value="OCT93390.1"/>
    <property type="molecule type" value="Genomic_DNA"/>
</dbReference>
<gene>
    <name evidence="2" type="ORF">XELAEV_18016459mg</name>
</gene>